<accession>A0ABV0S4E9</accession>
<dbReference type="Pfam" id="PF01067">
    <property type="entry name" value="Calpain_III"/>
    <property type="match status" value="1"/>
</dbReference>
<evidence type="ECO:0000259" key="7">
    <source>
        <dbReference type="PROSITE" id="PS50203"/>
    </source>
</evidence>
<comment type="similarity">
    <text evidence="3">Belongs to the peptidase C2 family.</text>
</comment>
<dbReference type="EMBL" id="JAHRIN010068088">
    <property type="protein sequence ID" value="MEQ2215251.1"/>
    <property type="molecule type" value="Genomic_DNA"/>
</dbReference>
<sequence length="198" mass="23477">MWQLFVQNEHKYQLFLYLKVTYRGNPTKLVRIRNPWGEVEWTGPWSDDAVYLLSILYEHLSSREWDYVDNSVKDRLHKRSEDGEFWMSFSDFLREFNRLEICNLTADALQNTQMKKWNTALFGGEWRRGSTAGGCRNYPASFWLNPQFKIKLQHPDTPGKPDCSFLVALMQKDRRKKRQEGKDMETIGFALYEVSCSL</sequence>
<dbReference type="InterPro" id="IPR022682">
    <property type="entry name" value="Calpain_domain_III"/>
</dbReference>
<comment type="subcellular location">
    <subcellularLocation>
        <location evidence="2">Cytoplasm</location>
    </subcellularLocation>
</comment>
<keyword evidence="4" id="KW-0963">Cytoplasm</keyword>
<evidence type="ECO:0000313" key="8">
    <source>
        <dbReference type="EMBL" id="MEQ2215251.1"/>
    </source>
</evidence>
<dbReference type="Proteomes" id="UP001434883">
    <property type="component" value="Unassembled WGS sequence"/>
</dbReference>
<dbReference type="SMART" id="SM00720">
    <property type="entry name" value="calpain_III"/>
    <property type="match status" value="1"/>
</dbReference>
<protein>
    <recommendedName>
        <fullName evidence="7">Calpain catalytic domain-containing protein</fullName>
    </recommendedName>
</protein>
<dbReference type="Gene3D" id="3.90.70.10">
    <property type="entry name" value="Cysteine proteinases"/>
    <property type="match status" value="1"/>
</dbReference>
<dbReference type="InterPro" id="IPR001300">
    <property type="entry name" value="Peptidase_C2_calpain_cat"/>
</dbReference>
<dbReference type="InterPro" id="IPR038765">
    <property type="entry name" value="Papain-like_cys_pep_sf"/>
</dbReference>
<keyword evidence="9" id="KW-1185">Reference proteome</keyword>
<comment type="caution">
    <text evidence="6">Lacks conserved residue(s) required for the propagation of feature annotation.</text>
</comment>
<dbReference type="InterPro" id="IPR036213">
    <property type="entry name" value="Calpain_III_sf"/>
</dbReference>
<dbReference type="SUPFAM" id="SSF49758">
    <property type="entry name" value="Calpain large subunit, middle domain (domain III)"/>
    <property type="match status" value="1"/>
</dbReference>
<evidence type="ECO:0000256" key="2">
    <source>
        <dbReference type="ARBA" id="ARBA00004496"/>
    </source>
</evidence>
<dbReference type="Gene3D" id="2.60.120.380">
    <property type="match status" value="1"/>
</dbReference>
<dbReference type="PANTHER" id="PTHR10183:SF284">
    <property type="entry name" value="CALPAIN-1 CATALYTIC SUBUNIT"/>
    <property type="match status" value="1"/>
</dbReference>
<dbReference type="SUPFAM" id="SSF54001">
    <property type="entry name" value="Cysteine proteinases"/>
    <property type="match status" value="1"/>
</dbReference>
<reference evidence="8 9" key="1">
    <citation type="submission" date="2021-06" db="EMBL/GenBank/DDBJ databases">
        <authorList>
            <person name="Palmer J.M."/>
        </authorList>
    </citation>
    <scope>NUCLEOTIDE SEQUENCE [LARGE SCALE GENOMIC DNA]</scope>
    <source>
        <strain evidence="8 9">XC_2019</strain>
        <tissue evidence="8">Muscle</tissue>
    </source>
</reference>
<comment type="caution">
    <text evidence="8">The sequence shown here is derived from an EMBL/GenBank/DDBJ whole genome shotgun (WGS) entry which is preliminary data.</text>
</comment>
<name>A0ABV0S4E9_9TELE</name>
<gene>
    <name evidence="8" type="ORF">XENOCAPTIV_029624</name>
</gene>
<dbReference type="PROSITE" id="PS50203">
    <property type="entry name" value="CALPAIN_CAT"/>
    <property type="match status" value="1"/>
</dbReference>
<evidence type="ECO:0000256" key="3">
    <source>
        <dbReference type="ARBA" id="ARBA00007623"/>
    </source>
</evidence>
<evidence type="ECO:0000256" key="1">
    <source>
        <dbReference type="ARBA" id="ARBA00001913"/>
    </source>
</evidence>
<proteinExistence type="inferred from homology"/>
<dbReference type="PANTHER" id="PTHR10183">
    <property type="entry name" value="CALPAIN"/>
    <property type="match status" value="1"/>
</dbReference>
<evidence type="ECO:0000313" key="9">
    <source>
        <dbReference type="Proteomes" id="UP001434883"/>
    </source>
</evidence>
<organism evidence="8 9">
    <name type="scientific">Xenoophorus captivus</name>
    <dbReference type="NCBI Taxonomy" id="1517983"/>
    <lineage>
        <taxon>Eukaryota</taxon>
        <taxon>Metazoa</taxon>
        <taxon>Chordata</taxon>
        <taxon>Craniata</taxon>
        <taxon>Vertebrata</taxon>
        <taxon>Euteleostomi</taxon>
        <taxon>Actinopterygii</taxon>
        <taxon>Neopterygii</taxon>
        <taxon>Teleostei</taxon>
        <taxon>Neoteleostei</taxon>
        <taxon>Acanthomorphata</taxon>
        <taxon>Ovalentaria</taxon>
        <taxon>Atherinomorphae</taxon>
        <taxon>Cyprinodontiformes</taxon>
        <taxon>Goodeidae</taxon>
        <taxon>Xenoophorus</taxon>
    </lineage>
</organism>
<keyword evidence="5" id="KW-0677">Repeat</keyword>
<evidence type="ECO:0000256" key="6">
    <source>
        <dbReference type="PROSITE-ProRule" id="PRU00239"/>
    </source>
</evidence>
<dbReference type="InterPro" id="IPR022683">
    <property type="entry name" value="Calpain_III"/>
</dbReference>
<feature type="domain" description="Calpain catalytic" evidence="7">
    <location>
        <begin position="10"/>
        <end position="105"/>
    </location>
</feature>
<dbReference type="PRINTS" id="PR00704">
    <property type="entry name" value="CALPAIN"/>
</dbReference>
<evidence type="ECO:0000256" key="5">
    <source>
        <dbReference type="ARBA" id="ARBA00022737"/>
    </source>
</evidence>
<dbReference type="InterPro" id="IPR022684">
    <property type="entry name" value="Calpain_cysteine_protease"/>
</dbReference>
<comment type="cofactor">
    <cofactor evidence="1">
        <name>Ca(2+)</name>
        <dbReference type="ChEBI" id="CHEBI:29108"/>
    </cofactor>
</comment>
<evidence type="ECO:0000256" key="4">
    <source>
        <dbReference type="ARBA" id="ARBA00022490"/>
    </source>
</evidence>
<dbReference type="Pfam" id="PF00648">
    <property type="entry name" value="Peptidase_C2"/>
    <property type="match status" value="1"/>
</dbReference>